<name>A0ACB7PHB9_9PEZI</name>
<evidence type="ECO:0000313" key="1">
    <source>
        <dbReference type="EMBL" id="KAH6636426.1"/>
    </source>
</evidence>
<comment type="caution">
    <text evidence="1">The sequence shown here is derived from an EMBL/GenBank/DDBJ whole genome shotgun (WGS) entry which is preliminary data.</text>
</comment>
<evidence type="ECO:0000313" key="2">
    <source>
        <dbReference type="Proteomes" id="UP000724584"/>
    </source>
</evidence>
<organism evidence="1 2">
    <name type="scientific">Chaetomium tenue</name>
    <dbReference type="NCBI Taxonomy" id="1854479"/>
    <lineage>
        <taxon>Eukaryota</taxon>
        <taxon>Fungi</taxon>
        <taxon>Dikarya</taxon>
        <taxon>Ascomycota</taxon>
        <taxon>Pezizomycotina</taxon>
        <taxon>Sordariomycetes</taxon>
        <taxon>Sordariomycetidae</taxon>
        <taxon>Sordariales</taxon>
        <taxon>Chaetomiaceae</taxon>
        <taxon>Chaetomium</taxon>
    </lineage>
</organism>
<gene>
    <name evidence="1" type="ORF">F5144DRAFT_178946</name>
</gene>
<dbReference type="EMBL" id="JAGIZQ010000003">
    <property type="protein sequence ID" value="KAH6636426.1"/>
    <property type="molecule type" value="Genomic_DNA"/>
</dbReference>
<reference evidence="1 2" key="1">
    <citation type="journal article" date="2021" name="Nat. Commun.">
        <title>Genetic determinants of endophytism in the Arabidopsis root mycobiome.</title>
        <authorList>
            <person name="Mesny F."/>
            <person name="Miyauchi S."/>
            <person name="Thiergart T."/>
            <person name="Pickel B."/>
            <person name="Atanasova L."/>
            <person name="Karlsson M."/>
            <person name="Huettel B."/>
            <person name="Barry K.W."/>
            <person name="Haridas S."/>
            <person name="Chen C."/>
            <person name="Bauer D."/>
            <person name="Andreopoulos W."/>
            <person name="Pangilinan J."/>
            <person name="LaButti K."/>
            <person name="Riley R."/>
            <person name="Lipzen A."/>
            <person name="Clum A."/>
            <person name="Drula E."/>
            <person name="Henrissat B."/>
            <person name="Kohler A."/>
            <person name="Grigoriev I.V."/>
            <person name="Martin F.M."/>
            <person name="Hacquard S."/>
        </authorList>
    </citation>
    <scope>NUCLEOTIDE SEQUENCE [LARGE SCALE GENOMIC DNA]</scope>
    <source>
        <strain evidence="1 2">MPI-SDFR-AT-0079</strain>
    </source>
</reference>
<sequence>MHQGPRVEQPTKEQACLFHLALRFGGCGPDAARPVPRLFLLQFPTKIRCSRRFERPQIGSMRRAPQWDSCAAGPPQGPERLAKTNNIRDSLATDPAADLALASLIRGERTGSRVFWQVWSYVRVRLSNITYKEGTEHRSW</sequence>
<protein>
    <submittedName>
        <fullName evidence="1">Uncharacterized protein</fullName>
    </submittedName>
</protein>
<proteinExistence type="predicted"/>
<dbReference type="Proteomes" id="UP000724584">
    <property type="component" value="Unassembled WGS sequence"/>
</dbReference>
<keyword evidence="2" id="KW-1185">Reference proteome</keyword>
<accession>A0ACB7PHB9</accession>